<name>A0A972P071_9BURK</name>
<keyword evidence="1" id="KW-0812">Transmembrane</keyword>
<proteinExistence type="predicted"/>
<organism evidence="2 3">
    <name type="scientific">Paraburkholderia elongata</name>
    <dbReference type="NCBI Taxonomy" id="2675747"/>
    <lineage>
        <taxon>Bacteria</taxon>
        <taxon>Pseudomonadati</taxon>
        <taxon>Pseudomonadota</taxon>
        <taxon>Betaproteobacteria</taxon>
        <taxon>Burkholderiales</taxon>
        <taxon>Burkholderiaceae</taxon>
        <taxon>Paraburkholderia</taxon>
    </lineage>
</organism>
<feature type="transmembrane region" description="Helical" evidence="1">
    <location>
        <begin position="6"/>
        <end position="28"/>
    </location>
</feature>
<dbReference type="AlphaFoldDB" id="A0A972P071"/>
<keyword evidence="1" id="KW-0472">Membrane</keyword>
<comment type="caution">
    <text evidence="2">The sequence shown here is derived from an EMBL/GenBank/DDBJ whole genome shotgun (WGS) entry which is preliminary data.</text>
</comment>
<dbReference type="Proteomes" id="UP000655523">
    <property type="component" value="Unassembled WGS sequence"/>
</dbReference>
<keyword evidence="3" id="KW-1185">Reference proteome</keyword>
<protein>
    <submittedName>
        <fullName evidence="2">Uncharacterized protein</fullName>
    </submittedName>
</protein>
<reference evidence="2 3" key="1">
    <citation type="submission" date="2019-11" db="EMBL/GenBank/DDBJ databases">
        <title>Metabolism of dissolved organic matter in forest soils.</title>
        <authorList>
            <person name="Cyle K.T."/>
            <person name="Wilhelm R.C."/>
            <person name="Martinez C.E."/>
        </authorList>
    </citation>
    <scope>NUCLEOTIDE SEQUENCE [LARGE SCALE GENOMIC DNA]</scope>
    <source>
        <strain evidence="2 3">5N</strain>
    </source>
</reference>
<evidence type="ECO:0000313" key="2">
    <source>
        <dbReference type="EMBL" id="NPT60785.1"/>
    </source>
</evidence>
<evidence type="ECO:0000313" key="3">
    <source>
        <dbReference type="Proteomes" id="UP000655523"/>
    </source>
</evidence>
<gene>
    <name evidence="2" type="ORF">GNZ13_41105</name>
</gene>
<dbReference type="RefSeq" id="WP_172176001.1">
    <property type="nucleotide sequence ID" value="NZ_WOEZ01000236.1"/>
</dbReference>
<evidence type="ECO:0000256" key="1">
    <source>
        <dbReference type="SAM" id="Phobius"/>
    </source>
</evidence>
<sequence length="73" mass="7589">MSIAQLIEIGIVLMTSGAGATFLLATVIPTHVLQCGQEHGRFAGLSVGDQRDVAGKRPNVAAQKPASFVDQAQ</sequence>
<keyword evidence="1" id="KW-1133">Transmembrane helix</keyword>
<accession>A0A972P071</accession>
<dbReference type="EMBL" id="WOEZ01000236">
    <property type="protein sequence ID" value="NPT60785.1"/>
    <property type="molecule type" value="Genomic_DNA"/>
</dbReference>